<comment type="caution">
    <text evidence="6">The sequence shown here is derived from an EMBL/GenBank/DDBJ whole genome shotgun (WGS) entry which is preliminary data.</text>
</comment>
<keyword evidence="2 4" id="KW-0648">Protein biosynthesis</keyword>
<dbReference type="EMBL" id="BMKX01000005">
    <property type="protein sequence ID" value="GGJ63250.1"/>
    <property type="molecule type" value="Genomic_DNA"/>
</dbReference>
<dbReference type="InterPro" id="IPR036754">
    <property type="entry name" value="YbaK/aa-tRNA-synt-asso_dom_sf"/>
</dbReference>
<keyword evidence="3 4" id="KW-0456">Lyase</keyword>
<sequence length="168" mass="17430">MAKKSKAASTPATAALEAADITYVAHSYTHSDSAQSYGAEAAAQLGVDARRVFKTLMVSTGARASEELAVAIVPVDSTLDLKSVAAVLGAKKAQMADKDAAQRRSGYVLGGISPFGQRQISPTVIDASAGQFETIFISGGRRGFSLQLAADDAVKILNALVVPIANYR</sequence>
<dbReference type="Gene3D" id="3.90.960.10">
    <property type="entry name" value="YbaK/aminoacyl-tRNA synthetase-associated domain"/>
    <property type="match status" value="1"/>
</dbReference>
<dbReference type="InterPro" id="IPR004369">
    <property type="entry name" value="Prolyl-tRNA_editing_YbaK/EbsC"/>
</dbReference>
<protein>
    <recommendedName>
        <fullName evidence="4">Cys-tRNA(Pro)/Cys-tRNA(Cys) deacylase</fullName>
        <ecNumber evidence="4">4.2.-.-</ecNumber>
    </recommendedName>
</protein>
<feature type="domain" description="YbaK/aminoacyl-tRNA synthetase-associated" evidence="5">
    <location>
        <begin position="39"/>
        <end position="155"/>
    </location>
</feature>
<name>A0ABQ2DNU6_9MICC</name>
<evidence type="ECO:0000313" key="6">
    <source>
        <dbReference type="EMBL" id="GGJ63250.1"/>
    </source>
</evidence>
<dbReference type="SUPFAM" id="SSF55826">
    <property type="entry name" value="YbaK/ProRS associated domain"/>
    <property type="match status" value="1"/>
</dbReference>
<dbReference type="InterPro" id="IPR007214">
    <property type="entry name" value="YbaK/aa-tRNA-synth-assoc-dom"/>
</dbReference>
<dbReference type="GeneID" id="303304623"/>
<accession>A0ABQ2DNU6</accession>
<comment type="similarity">
    <text evidence="1 4">Belongs to the prolyl-tRNA editing family. YbaK/EbsC subfamily.</text>
</comment>
<keyword evidence="7" id="KW-1185">Reference proteome</keyword>
<dbReference type="Proteomes" id="UP000606115">
    <property type="component" value="Unassembled WGS sequence"/>
</dbReference>
<reference evidence="7" key="1">
    <citation type="journal article" date="2019" name="Int. J. Syst. Evol. Microbiol.">
        <title>The Global Catalogue of Microorganisms (GCM) 10K type strain sequencing project: providing services to taxonomists for standard genome sequencing and annotation.</title>
        <authorList>
            <consortium name="The Broad Institute Genomics Platform"/>
            <consortium name="The Broad Institute Genome Sequencing Center for Infectious Disease"/>
            <person name="Wu L."/>
            <person name="Ma J."/>
        </authorList>
    </citation>
    <scope>NUCLEOTIDE SEQUENCE [LARGE SCALE GENOMIC DNA]</scope>
    <source>
        <strain evidence="7">CGMCC 1.3685</strain>
    </source>
</reference>
<dbReference type="NCBIfam" id="TIGR00011">
    <property type="entry name" value="YbaK_EbsC"/>
    <property type="match status" value="1"/>
</dbReference>
<dbReference type="EC" id="4.2.-.-" evidence="4"/>
<evidence type="ECO:0000259" key="5">
    <source>
        <dbReference type="Pfam" id="PF04073"/>
    </source>
</evidence>
<evidence type="ECO:0000256" key="4">
    <source>
        <dbReference type="PIRNR" id="PIRNR006181"/>
    </source>
</evidence>
<dbReference type="Pfam" id="PF04073">
    <property type="entry name" value="tRNA_edit"/>
    <property type="match status" value="1"/>
</dbReference>
<dbReference type="PIRSF" id="PIRSF006181">
    <property type="entry name" value="EbsC_YbaK"/>
    <property type="match status" value="1"/>
</dbReference>
<evidence type="ECO:0000256" key="2">
    <source>
        <dbReference type="ARBA" id="ARBA00022917"/>
    </source>
</evidence>
<evidence type="ECO:0000313" key="7">
    <source>
        <dbReference type="Proteomes" id="UP000606115"/>
    </source>
</evidence>
<proteinExistence type="inferred from homology"/>
<dbReference type="PANTHER" id="PTHR30411">
    <property type="entry name" value="CYTOPLASMIC PROTEIN"/>
    <property type="match status" value="1"/>
</dbReference>
<organism evidence="6 7">
    <name type="scientific">Glutamicibacter ardleyensis</name>
    <dbReference type="NCBI Taxonomy" id="225894"/>
    <lineage>
        <taxon>Bacteria</taxon>
        <taxon>Bacillati</taxon>
        <taxon>Actinomycetota</taxon>
        <taxon>Actinomycetes</taxon>
        <taxon>Micrococcales</taxon>
        <taxon>Micrococcaceae</taxon>
        <taxon>Glutamicibacter</taxon>
    </lineage>
</organism>
<gene>
    <name evidence="6" type="primary">ebsC</name>
    <name evidence="6" type="ORF">GCM10007173_22660</name>
</gene>
<evidence type="ECO:0000256" key="1">
    <source>
        <dbReference type="ARBA" id="ARBA00009798"/>
    </source>
</evidence>
<dbReference type="CDD" id="cd00002">
    <property type="entry name" value="YbaK_deacylase"/>
    <property type="match status" value="1"/>
</dbReference>
<evidence type="ECO:0000256" key="3">
    <source>
        <dbReference type="ARBA" id="ARBA00023239"/>
    </source>
</evidence>
<dbReference type="PANTHER" id="PTHR30411:SF0">
    <property type="entry name" value="CYS-TRNA(PRO)_CYS-TRNA(CYS) DEACYLASE YBAK"/>
    <property type="match status" value="1"/>
</dbReference>
<dbReference type="RefSeq" id="WP_188685784.1">
    <property type="nucleotide sequence ID" value="NZ_BMKX01000005.1"/>
</dbReference>